<dbReference type="EMBL" id="SCWB01000009">
    <property type="protein sequence ID" value="TDM10626.1"/>
    <property type="molecule type" value="Genomic_DNA"/>
</dbReference>
<evidence type="ECO:0000259" key="3">
    <source>
        <dbReference type="PROSITE" id="PS50904"/>
    </source>
</evidence>
<dbReference type="InterPro" id="IPR006343">
    <property type="entry name" value="DnaB/C_C"/>
</dbReference>
<dbReference type="Pfam" id="PF25888">
    <property type="entry name" value="WHD_DnaB"/>
    <property type="match status" value="1"/>
</dbReference>
<dbReference type="Pfam" id="PF07261">
    <property type="entry name" value="DnaB_2"/>
    <property type="match status" value="1"/>
</dbReference>
<comment type="caution">
    <text evidence="4">The sequence shown here is derived from an EMBL/GenBank/DDBJ whole genome shotgun (WGS) entry which is preliminary data.</text>
</comment>
<feature type="region of interest" description="Disordered" evidence="2">
    <location>
        <begin position="380"/>
        <end position="406"/>
    </location>
</feature>
<keyword evidence="5" id="KW-1185">Reference proteome</keyword>
<protein>
    <recommendedName>
        <fullName evidence="3">PRELI/MSF1 domain-containing protein</fullName>
    </recommendedName>
</protein>
<dbReference type="PROSITE" id="PS50904">
    <property type="entry name" value="PRELI_MSF1"/>
    <property type="match status" value="1"/>
</dbReference>
<sequence length="445" mass="52150">MHYFSGLRPADSFIVHTNYVQSSLSEDVLKRLYIPLIGLESIAVYQYLSQFINGHQVSEPETHYLILNELKMNLSHFEQLRERLEAIGLIKTFLKTGEDQCFVYKLISPVMPAQFFNDPMLSVFLFQVVGKERFQQLKKHFCTDTIDLSDYRDVSKNYMDVFGTPKEPNHSIFNDNEKIIKTNDSLGIPVHQQTFDFDLLEMLLNQNLITREQLPKETCELITQLSVLYDIAPTDMRRIILQSLSADQTISHEDLRKNARDFYQLEHQGNLPILTEARKSEETEDQTQLSWFEMMDTTSPIVMLASISKSEPTQKQKRMIETIIEREKLSFGVINVLLQYVMFTSDMKLPQSYIEEIASNWKKLKFESSRQAYDHVKKLQKQQAERKTEQKVHKTRLRPSYEKTPEWVAQMKEGSVPVAAHEDDSLEAEKRQLEQELKNFWKEDN</sequence>
<accession>A0A4R6BUB3</accession>
<dbReference type="InterPro" id="IPR058660">
    <property type="entry name" value="WHD_DnaB"/>
</dbReference>
<dbReference type="InterPro" id="IPR006797">
    <property type="entry name" value="PRELI/MSF1_dom"/>
</dbReference>
<feature type="compositionally biased region" description="Basic and acidic residues" evidence="2">
    <location>
        <begin position="380"/>
        <end position="392"/>
    </location>
</feature>
<organism evidence="4 5">
    <name type="scientific">Macrococcus lamae</name>
    <dbReference type="NCBI Taxonomy" id="198484"/>
    <lineage>
        <taxon>Bacteria</taxon>
        <taxon>Bacillati</taxon>
        <taxon>Bacillota</taxon>
        <taxon>Bacilli</taxon>
        <taxon>Bacillales</taxon>
        <taxon>Staphylococcaceae</taxon>
        <taxon>Macrococcus</taxon>
    </lineage>
</organism>
<dbReference type="Proteomes" id="UP000294802">
    <property type="component" value="Unassembled WGS sequence"/>
</dbReference>
<gene>
    <name evidence="4" type="ORF">ERX29_06165</name>
</gene>
<reference evidence="4 5" key="1">
    <citation type="submission" date="2019-01" db="EMBL/GenBank/DDBJ databases">
        <title>Draft genome sequences of the type strains of six Macrococcus species.</title>
        <authorList>
            <person name="Mazhar S."/>
            <person name="Altermann E."/>
            <person name="Hill C."/>
            <person name="Mcauliffe O."/>
        </authorList>
    </citation>
    <scope>NUCLEOTIDE SEQUENCE [LARGE SCALE GENOMIC DNA]</scope>
    <source>
        <strain evidence="4 5">CCM4815</strain>
    </source>
</reference>
<dbReference type="AlphaFoldDB" id="A0A4R6BUB3"/>
<name>A0A4R6BUB3_9STAP</name>
<dbReference type="RefSeq" id="WP_133443829.1">
    <property type="nucleotide sequence ID" value="NZ_SCWB01000009.1"/>
</dbReference>
<evidence type="ECO:0000313" key="5">
    <source>
        <dbReference type="Proteomes" id="UP000294802"/>
    </source>
</evidence>
<feature type="domain" description="PRELI/MSF1" evidence="3">
    <location>
        <begin position="340"/>
        <end position="445"/>
    </location>
</feature>
<evidence type="ECO:0000313" key="4">
    <source>
        <dbReference type="EMBL" id="TDM10626.1"/>
    </source>
</evidence>
<proteinExistence type="inferred from homology"/>
<evidence type="ECO:0000256" key="2">
    <source>
        <dbReference type="SAM" id="MobiDB-lite"/>
    </source>
</evidence>
<dbReference type="OrthoDB" id="2082007at2"/>
<comment type="similarity">
    <text evidence="1">Belongs to the DnaB/DnaD family.</text>
</comment>
<evidence type="ECO:0000256" key="1">
    <source>
        <dbReference type="ARBA" id="ARBA00093462"/>
    </source>
</evidence>